<dbReference type="Proteomes" id="UP000033567">
    <property type="component" value="Unassembled WGS sequence"/>
</dbReference>
<evidence type="ECO:0000313" key="2">
    <source>
        <dbReference type="EMBL" id="KJY51715.1"/>
    </source>
</evidence>
<protein>
    <submittedName>
        <fullName evidence="2">Uncharacterized protein</fullName>
    </submittedName>
</protein>
<reference evidence="2 3" key="1">
    <citation type="submission" date="2014-12" db="EMBL/GenBank/DDBJ databases">
        <title>Comparative genomics of the lactic acid bacteria isolated from the honey bee gut.</title>
        <authorList>
            <person name="Ellegaard K.M."/>
            <person name="Tamarit D."/>
            <person name="Javelind E."/>
            <person name="Olofsson T."/>
            <person name="Andersson S.G."/>
            <person name="Vasquez A."/>
        </authorList>
    </citation>
    <scope>NUCLEOTIDE SEQUENCE [LARGE SCALE GENOMIC DNA]</scope>
    <source>
        <strain evidence="2 3">Bin7</strain>
    </source>
</reference>
<comment type="caution">
    <text evidence="2">The sequence shown here is derived from an EMBL/GenBank/DDBJ whole genome shotgun (WGS) entry which is preliminary data.</text>
</comment>
<sequence>MTWALRNLKANSGIWAGVFIVLVVTQTLLCAMSVGMGVNSCYRGLSVKTRDPAKSLASALSLVFLTVIVLGWLVIKQIL</sequence>
<proteinExistence type="predicted"/>
<keyword evidence="1" id="KW-1133">Transmembrane helix</keyword>
<dbReference type="RefSeq" id="WP_156149573.1">
    <property type="nucleotide sequence ID" value="NZ_KQ033885.1"/>
</dbReference>
<keyword evidence="1" id="KW-0472">Membrane</keyword>
<evidence type="ECO:0000313" key="3">
    <source>
        <dbReference type="Proteomes" id="UP000033567"/>
    </source>
</evidence>
<accession>A0A0F4KZ58</accession>
<evidence type="ECO:0000256" key="1">
    <source>
        <dbReference type="SAM" id="Phobius"/>
    </source>
</evidence>
<feature type="transmembrane region" description="Helical" evidence="1">
    <location>
        <begin position="12"/>
        <end position="36"/>
    </location>
</feature>
<keyword evidence="1" id="KW-0812">Transmembrane</keyword>
<dbReference type="PATRIC" id="fig|1684.5.peg.556"/>
<keyword evidence="3" id="KW-1185">Reference proteome</keyword>
<dbReference type="EMBL" id="JWMF01000004">
    <property type="protein sequence ID" value="KJY51715.1"/>
    <property type="molecule type" value="Genomic_DNA"/>
</dbReference>
<organism evidence="2 3">
    <name type="scientific">Bifidobacterium mellis</name>
    <dbReference type="NCBI Taxonomy" id="1293823"/>
    <lineage>
        <taxon>Bacteria</taxon>
        <taxon>Bacillati</taxon>
        <taxon>Actinomycetota</taxon>
        <taxon>Actinomycetes</taxon>
        <taxon>Bifidobacteriales</taxon>
        <taxon>Bifidobacteriaceae</taxon>
        <taxon>Bifidobacterium</taxon>
    </lineage>
</organism>
<dbReference type="AlphaFoldDB" id="A0A0F4KZ58"/>
<feature type="transmembrane region" description="Helical" evidence="1">
    <location>
        <begin position="56"/>
        <end position="75"/>
    </location>
</feature>
<name>A0A0F4KZ58_9BIFI</name>
<gene>
    <name evidence="2" type="ORF">JF70_05290</name>
</gene>